<evidence type="ECO:0000313" key="1">
    <source>
        <dbReference type="EMBL" id="TGY66175.1"/>
    </source>
</evidence>
<dbReference type="EC" id="3.4.13.-" evidence="1"/>
<protein>
    <submittedName>
        <fullName evidence="1">Sapep family Mn(2+)-dependent dipeptidase</fullName>
        <ecNumber evidence="1">3.4.13.-</ecNumber>
    </submittedName>
</protein>
<proteinExistence type="predicted"/>
<keyword evidence="2" id="KW-1185">Reference proteome</keyword>
<keyword evidence="1" id="KW-0224">Dipeptidase</keyword>
<dbReference type="EMBL" id="SRYG01000009">
    <property type="protein sequence ID" value="TGY66175.1"/>
    <property type="molecule type" value="Genomic_DNA"/>
</dbReference>
<dbReference type="Proteomes" id="UP000308836">
    <property type="component" value="Unassembled WGS sequence"/>
</dbReference>
<sequence length="350" mass="39042">MERKIVEQVKRNQDAMLDGILKIVSIDSTRSEAQENMPFGSGVDKALTETLALAKAMGFVVENVDHYAGIVKYGTKPGWKTDPRYIGIFGHLDVVEAKGEWTNPPFSPAIRDGRIYARGILDNKGPILSCLYALYAIKQLGIELAHPIWIVFGTNEETGMADMDHYLNVKNPPIAGWTPDCKYPVVYAERGRAVFETEADVSHFTPEQFDLDLYDPEFGKLEFRLDEEHKLKVSYPASVTVEEIARKVTAKIDAALMDNMMPVFFPKDGTLCRVLQETYEQVTGLDGTPVTTTGGTYAKKVPNIVPFGPSFPGQKGIAHLPDEWMDIDDLMANAKIYALSLYRLGIEEQL</sequence>
<accession>A0AC61R847</accession>
<evidence type="ECO:0000313" key="2">
    <source>
        <dbReference type="Proteomes" id="UP000308836"/>
    </source>
</evidence>
<name>A0AC61R847_9FIRM</name>
<keyword evidence="1" id="KW-0645">Protease</keyword>
<reference evidence="1" key="1">
    <citation type="submission" date="2019-04" db="EMBL/GenBank/DDBJ databases">
        <title>Microbes associate with the intestines of laboratory mice.</title>
        <authorList>
            <person name="Navarre W."/>
            <person name="Wong E."/>
            <person name="Huang K."/>
            <person name="Tropini C."/>
            <person name="Ng K."/>
            <person name="Yu B."/>
        </authorList>
    </citation>
    <scope>NUCLEOTIDE SEQUENCE</scope>
    <source>
        <strain evidence="1">NM09_H32</strain>
    </source>
</reference>
<comment type="caution">
    <text evidence="1">The sequence shown here is derived from an EMBL/GenBank/DDBJ whole genome shotgun (WGS) entry which is preliminary data.</text>
</comment>
<gene>
    <name evidence="1" type="ORF">E5336_05740</name>
</gene>
<keyword evidence="1" id="KW-0378">Hydrolase</keyword>
<organism evidence="1 2">
    <name type="scientific">Dubosiella muris</name>
    <dbReference type="NCBI Taxonomy" id="3038133"/>
    <lineage>
        <taxon>Bacteria</taxon>
        <taxon>Bacillati</taxon>
        <taxon>Bacillota</taxon>
        <taxon>Erysipelotrichia</taxon>
        <taxon>Erysipelotrichales</taxon>
        <taxon>Erysipelotrichaceae</taxon>
        <taxon>Dubosiella</taxon>
    </lineage>
</organism>